<name>A0A562UY16_9ACTN</name>
<dbReference type="Gene3D" id="2.80.10.50">
    <property type="match status" value="1"/>
</dbReference>
<feature type="region of interest" description="Disordered" evidence="1">
    <location>
        <begin position="58"/>
        <end position="79"/>
    </location>
</feature>
<evidence type="ECO:0000313" key="4">
    <source>
        <dbReference type="Proteomes" id="UP000321617"/>
    </source>
</evidence>
<reference evidence="3 4" key="1">
    <citation type="journal article" date="2013" name="Stand. Genomic Sci.">
        <title>Genomic Encyclopedia of Type Strains, Phase I: The one thousand microbial genomes (KMG-I) project.</title>
        <authorList>
            <person name="Kyrpides N.C."/>
            <person name="Woyke T."/>
            <person name="Eisen J.A."/>
            <person name="Garrity G."/>
            <person name="Lilburn T.G."/>
            <person name="Beck B.J."/>
            <person name="Whitman W.B."/>
            <person name="Hugenholtz P."/>
            <person name="Klenk H.P."/>
        </authorList>
    </citation>
    <scope>NUCLEOTIDE SEQUENCE [LARGE SCALE GENOMIC DNA]</scope>
    <source>
        <strain evidence="3 4">DSM 45044</strain>
    </source>
</reference>
<dbReference type="PROSITE" id="PS50231">
    <property type="entry name" value="RICIN_B_LECTIN"/>
    <property type="match status" value="1"/>
</dbReference>
<dbReference type="AlphaFoldDB" id="A0A562UY16"/>
<keyword evidence="2" id="KW-0472">Membrane</keyword>
<dbReference type="CDD" id="cd00161">
    <property type="entry name" value="beta-trefoil_Ricin-like"/>
    <property type="match status" value="1"/>
</dbReference>
<feature type="transmembrane region" description="Helical" evidence="2">
    <location>
        <begin position="32"/>
        <end position="53"/>
    </location>
</feature>
<proteinExistence type="predicted"/>
<keyword evidence="2" id="KW-1133">Transmembrane helix</keyword>
<accession>A0A562UY16</accession>
<evidence type="ECO:0000313" key="3">
    <source>
        <dbReference type="EMBL" id="TWJ10497.1"/>
    </source>
</evidence>
<dbReference type="OrthoDB" id="4273937at2"/>
<comment type="caution">
    <text evidence="3">The sequence shown here is derived from an EMBL/GenBank/DDBJ whole genome shotgun (WGS) entry which is preliminary data.</text>
</comment>
<dbReference type="Proteomes" id="UP000321617">
    <property type="component" value="Unassembled WGS sequence"/>
</dbReference>
<dbReference type="InterPro" id="IPR035992">
    <property type="entry name" value="Ricin_B-like_lectins"/>
</dbReference>
<dbReference type="EMBL" id="VLLL01000007">
    <property type="protein sequence ID" value="TWJ10497.1"/>
    <property type="molecule type" value="Genomic_DNA"/>
</dbReference>
<keyword evidence="4" id="KW-1185">Reference proteome</keyword>
<dbReference type="SUPFAM" id="SSF50370">
    <property type="entry name" value="Ricin B-like lectins"/>
    <property type="match status" value="1"/>
</dbReference>
<organism evidence="3 4">
    <name type="scientific">Stackebrandtia albiflava</name>
    <dbReference type="NCBI Taxonomy" id="406432"/>
    <lineage>
        <taxon>Bacteria</taxon>
        <taxon>Bacillati</taxon>
        <taxon>Actinomycetota</taxon>
        <taxon>Actinomycetes</taxon>
        <taxon>Glycomycetales</taxon>
        <taxon>Glycomycetaceae</taxon>
        <taxon>Stackebrandtia</taxon>
    </lineage>
</organism>
<gene>
    <name evidence="3" type="ORF">LX16_3914</name>
</gene>
<sequence>MTARWREDGPSTPDRIKTGAGATLATARGARAAVVAVGAVAVVLVAALIWVTLSAGGGDEAAPAGKPATASETPVDDGPVADGEYRISIGGPGSCLGLSPHGGDVDRIVLAAMECEGDGTRFTVDGTAPDTVRIGFLDPDFADDYCLQADGPELDDEAAEEDDVYYFAPYACDAEEPMQEFTLSPSDDGTLRLRTAAGQCLAVFEDHEFAEGRVVATAPCSEPDHQQLQFHPS</sequence>
<keyword evidence="2" id="KW-0812">Transmembrane</keyword>
<evidence type="ECO:0000256" key="2">
    <source>
        <dbReference type="SAM" id="Phobius"/>
    </source>
</evidence>
<dbReference type="RefSeq" id="WP_147141079.1">
    <property type="nucleotide sequence ID" value="NZ_BAABIJ010000003.1"/>
</dbReference>
<evidence type="ECO:0000256" key="1">
    <source>
        <dbReference type="SAM" id="MobiDB-lite"/>
    </source>
</evidence>
<protein>
    <submittedName>
        <fullName evidence="3">Uncharacterized protein</fullName>
    </submittedName>
</protein>